<evidence type="ECO:0000259" key="1">
    <source>
        <dbReference type="Pfam" id="PF13460"/>
    </source>
</evidence>
<dbReference type="Pfam" id="PF13460">
    <property type="entry name" value="NAD_binding_10"/>
    <property type="match status" value="1"/>
</dbReference>
<protein>
    <recommendedName>
        <fullName evidence="1">NAD(P)-binding domain-containing protein</fullName>
    </recommendedName>
</protein>
<organism evidence="3 11">
    <name type="scientific">Adineta steineri</name>
    <dbReference type="NCBI Taxonomy" id="433720"/>
    <lineage>
        <taxon>Eukaryota</taxon>
        <taxon>Metazoa</taxon>
        <taxon>Spiralia</taxon>
        <taxon>Gnathifera</taxon>
        <taxon>Rotifera</taxon>
        <taxon>Eurotatoria</taxon>
        <taxon>Bdelloidea</taxon>
        <taxon>Adinetida</taxon>
        <taxon>Adinetidae</taxon>
        <taxon>Adineta</taxon>
    </lineage>
</organism>
<evidence type="ECO:0000313" key="7">
    <source>
        <dbReference type="EMBL" id="CAF1609044.1"/>
    </source>
</evidence>
<dbReference type="EMBL" id="CAJOBB010000601">
    <property type="protein sequence ID" value="CAF3714081.1"/>
    <property type="molecule type" value="Genomic_DNA"/>
</dbReference>
<evidence type="ECO:0000313" key="4">
    <source>
        <dbReference type="EMBL" id="CAF1281593.1"/>
    </source>
</evidence>
<name>A0A814ZBV0_9BILA</name>
<dbReference type="Proteomes" id="UP000663877">
    <property type="component" value="Unassembled WGS sequence"/>
</dbReference>
<dbReference type="Gene3D" id="3.40.50.720">
    <property type="entry name" value="NAD(P)-binding Rossmann-like Domain"/>
    <property type="match status" value="1"/>
</dbReference>
<reference evidence="3" key="1">
    <citation type="submission" date="2021-02" db="EMBL/GenBank/DDBJ databases">
        <authorList>
            <person name="Nowell W R."/>
        </authorList>
    </citation>
    <scope>NUCLEOTIDE SEQUENCE</scope>
</reference>
<evidence type="ECO:0000313" key="6">
    <source>
        <dbReference type="EMBL" id="CAF1547807.1"/>
    </source>
</evidence>
<evidence type="ECO:0000313" key="10">
    <source>
        <dbReference type="Proteomes" id="UP000663832"/>
    </source>
</evidence>
<dbReference type="AlphaFoldDB" id="A0A814ZBV0"/>
<dbReference type="Proteomes" id="UP000663845">
    <property type="component" value="Unassembled WGS sequence"/>
</dbReference>
<dbReference type="Proteomes" id="UP000663860">
    <property type="component" value="Unassembled WGS sequence"/>
</dbReference>
<evidence type="ECO:0000313" key="9">
    <source>
        <dbReference type="EMBL" id="CAF3714081.1"/>
    </source>
</evidence>
<accession>A0A814ZBV0</accession>
<feature type="domain" description="NAD(P)-binding" evidence="1">
    <location>
        <begin position="7"/>
        <end position="154"/>
    </location>
</feature>
<dbReference type="InterPro" id="IPR036291">
    <property type="entry name" value="NAD(P)-bd_dom_sf"/>
</dbReference>
<comment type="caution">
    <text evidence="3">The sequence shown here is derived from an EMBL/GenBank/DDBJ whole genome shotgun (WGS) entry which is preliminary data.</text>
</comment>
<dbReference type="Proteomes" id="UP000663844">
    <property type="component" value="Unassembled WGS sequence"/>
</dbReference>
<dbReference type="InterPro" id="IPR016040">
    <property type="entry name" value="NAD(P)-bd_dom"/>
</dbReference>
<dbReference type="EMBL" id="CAJNOG010000435">
    <property type="protein sequence ID" value="CAF1240252.1"/>
    <property type="molecule type" value="Genomic_DNA"/>
</dbReference>
<dbReference type="PANTHER" id="PTHR14097">
    <property type="entry name" value="OXIDOREDUCTASE HTATIP2"/>
    <property type="match status" value="1"/>
</dbReference>
<evidence type="ECO:0000313" key="2">
    <source>
        <dbReference type="EMBL" id="CAF0723735.1"/>
    </source>
</evidence>
<evidence type="ECO:0000313" key="5">
    <source>
        <dbReference type="EMBL" id="CAF1385544.1"/>
    </source>
</evidence>
<gene>
    <name evidence="5" type="ORF">BJG266_LOCUS36818</name>
    <name evidence="2" type="ORF">BJG266_LOCUS575</name>
    <name evidence="4" type="ORF">IZO911_LOCUS32999</name>
    <name evidence="3" type="ORF">JYZ213_LOCUS29032</name>
    <name evidence="9" type="ORF">KXQ929_LOCUS11943</name>
    <name evidence="8" type="ORF">OXD698_LOCUS7820</name>
    <name evidence="6" type="ORF">QVE165_LOCUS46821</name>
    <name evidence="7" type="ORF">QVE165_LOCUS53787</name>
</gene>
<dbReference type="EMBL" id="CAJNOM010000711">
    <property type="protein sequence ID" value="CAF1547807.1"/>
    <property type="molecule type" value="Genomic_DNA"/>
</dbReference>
<dbReference type="PANTHER" id="PTHR14097:SF8">
    <property type="entry name" value="NAD(P)-BINDING DOMAIN-CONTAINING PROTEIN"/>
    <property type="match status" value="1"/>
</dbReference>
<keyword evidence="10" id="KW-1185">Reference proteome</keyword>
<sequence length="226" mass="25257">MKIIIFGATGLIGCECVQQAIEDKDIELITAITRRPLHKSITSEKVNVVIHTDFLDYTPILNLFESHQICIWALGISQNAVSESEYIKITHDYTLAAAKAIASVNPDMRFVFVSGMGADSSEQSRFLFGRIKGKTENDLINEGGLKDTYIVRPASVLFSHTLSDKAWYERALQPLVHVVKVIKPSWTISTIALARVMLFIGKNGHHATLFENEDLREVINENQLGE</sequence>
<dbReference type="EMBL" id="CAJNOE010000590">
    <property type="protein sequence ID" value="CAF1281593.1"/>
    <property type="molecule type" value="Genomic_DNA"/>
</dbReference>
<dbReference type="GO" id="GO:0003824">
    <property type="term" value="F:catalytic activity"/>
    <property type="evidence" value="ECO:0007669"/>
    <property type="project" value="UniProtKB-ARBA"/>
</dbReference>
<dbReference type="EMBL" id="CAJNOM010001468">
    <property type="protein sequence ID" value="CAF1609044.1"/>
    <property type="molecule type" value="Genomic_DNA"/>
</dbReference>
<dbReference type="OrthoDB" id="9975943at2759"/>
<dbReference type="Proteomes" id="UP000663832">
    <property type="component" value="Unassembled WGS sequence"/>
</dbReference>
<dbReference type="Proteomes" id="UP000663868">
    <property type="component" value="Unassembled WGS sequence"/>
</dbReference>
<dbReference type="EMBL" id="CAJNOI010001129">
    <property type="protein sequence ID" value="CAF1385544.1"/>
    <property type="molecule type" value="Genomic_DNA"/>
</dbReference>
<proteinExistence type="predicted"/>
<evidence type="ECO:0000313" key="8">
    <source>
        <dbReference type="EMBL" id="CAF3628606.1"/>
    </source>
</evidence>
<evidence type="ECO:0000313" key="3">
    <source>
        <dbReference type="EMBL" id="CAF1240252.1"/>
    </source>
</evidence>
<evidence type="ECO:0000313" key="11">
    <source>
        <dbReference type="Proteomes" id="UP000663845"/>
    </source>
</evidence>
<dbReference type="EMBL" id="CAJOAZ010000365">
    <property type="protein sequence ID" value="CAF3628606.1"/>
    <property type="molecule type" value="Genomic_DNA"/>
</dbReference>
<dbReference type="SUPFAM" id="SSF51735">
    <property type="entry name" value="NAD(P)-binding Rossmann-fold domains"/>
    <property type="match status" value="1"/>
</dbReference>
<dbReference type="EMBL" id="CAJNOI010000001">
    <property type="protein sequence ID" value="CAF0723735.1"/>
    <property type="molecule type" value="Genomic_DNA"/>
</dbReference>